<evidence type="ECO:0000259" key="1">
    <source>
        <dbReference type="Pfam" id="PF00535"/>
    </source>
</evidence>
<dbReference type="EC" id="2.4.-.-" evidence="2"/>
<organism evidence="2 3">
    <name type="scientific">Ornithinimicrobium faecis</name>
    <dbReference type="NCBI Taxonomy" id="2934158"/>
    <lineage>
        <taxon>Bacteria</taxon>
        <taxon>Bacillati</taxon>
        <taxon>Actinomycetota</taxon>
        <taxon>Actinomycetes</taxon>
        <taxon>Micrococcales</taxon>
        <taxon>Ornithinimicrobiaceae</taxon>
        <taxon>Ornithinimicrobium</taxon>
    </lineage>
</organism>
<keyword evidence="3" id="KW-1185">Reference proteome</keyword>
<protein>
    <submittedName>
        <fullName evidence="2">Glycosyltransferase</fullName>
        <ecNumber evidence="2">2.4.-.-</ecNumber>
    </submittedName>
</protein>
<dbReference type="SUPFAM" id="SSF53448">
    <property type="entry name" value="Nucleotide-diphospho-sugar transferases"/>
    <property type="match status" value="1"/>
</dbReference>
<dbReference type="CDD" id="cd00761">
    <property type="entry name" value="Glyco_tranf_GTA_type"/>
    <property type="match status" value="1"/>
</dbReference>
<keyword evidence="2" id="KW-0808">Transferase</keyword>
<dbReference type="Pfam" id="PF00535">
    <property type="entry name" value="Glycos_transf_2"/>
    <property type="match status" value="1"/>
</dbReference>
<dbReference type="Gene3D" id="3.90.550.10">
    <property type="entry name" value="Spore Coat Polysaccharide Biosynthesis Protein SpsA, Chain A"/>
    <property type="match status" value="1"/>
</dbReference>
<dbReference type="RefSeq" id="WP_252593831.1">
    <property type="nucleotide sequence ID" value="NZ_CP099489.1"/>
</dbReference>
<evidence type="ECO:0000313" key="2">
    <source>
        <dbReference type="EMBL" id="USQ80455.1"/>
    </source>
</evidence>
<dbReference type="InterPro" id="IPR029044">
    <property type="entry name" value="Nucleotide-diphossugar_trans"/>
</dbReference>
<sequence length="315" mass="34708">MSTEPVGAELAAPELPSVCAVIPAHARPVELRRAIRSVLDQEYDGSLSVIVVFDRAEPDHTLEQAGKRPVRVLENNRTPGLAGARNTGIVASDTELVAFCDDDDYWDTSKLIAQVEALANAPEAVLATTAMVVEYDTRSTVRLAGTSTVTHQMLVRSRLSMLHSSSLLFRRSALLGDVGLINEEIPGSQNEDWDILLRAAEASPITHVDEPLVHVTWGPSSFFRRKWDTKVSSNLWMLEQHPSVREDSRAAARLMGKIAFAHACSSNRREAWSWSAQTVQRDPRQWRGYLAAGVAVMPRSGELILSAMNRYGRGV</sequence>
<dbReference type="PANTHER" id="PTHR43685">
    <property type="entry name" value="GLYCOSYLTRANSFERASE"/>
    <property type="match status" value="1"/>
</dbReference>
<evidence type="ECO:0000313" key="3">
    <source>
        <dbReference type="Proteomes" id="UP001056455"/>
    </source>
</evidence>
<dbReference type="InterPro" id="IPR050834">
    <property type="entry name" value="Glycosyltransf_2"/>
</dbReference>
<dbReference type="PANTHER" id="PTHR43685:SF2">
    <property type="entry name" value="GLYCOSYLTRANSFERASE 2-LIKE DOMAIN-CONTAINING PROTEIN"/>
    <property type="match status" value="1"/>
</dbReference>
<feature type="domain" description="Glycosyltransferase 2-like" evidence="1">
    <location>
        <begin position="20"/>
        <end position="174"/>
    </location>
</feature>
<dbReference type="Proteomes" id="UP001056455">
    <property type="component" value="Chromosome"/>
</dbReference>
<proteinExistence type="predicted"/>
<dbReference type="InterPro" id="IPR001173">
    <property type="entry name" value="Glyco_trans_2-like"/>
</dbReference>
<gene>
    <name evidence="2" type="ORF">NF556_01970</name>
</gene>
<accession>A0ABY4YUM8</accession>
<keyword evidence="2" id="KW-0328">Glycosyltransferase</keyword>
<reference evidence="2" key="1">
    <citation type="submission" date="2022-06" db="EMBL/GenBank/DDBJ databases">
        <title>Ornithinimicrobium HY1793.</title>
        <authorList>
            <person name="Huang Y."/>
        </authorList>
    </citation>
    <scope>NUCLEOTIDE SEQUENCE</scope>
    <source>
        <strain evidence="2">HY1793</strain>
    </source>
</reference>
<dbReference type="GO" id="GO:0016757">
    <property type="term" value="F:glycosyltransferase activity"/>
    <property type="evidence" value="ECO:0007669"/>
    <property type="project" value="UniProtKB-KW"/>
</dbReference>
<name>A0ABY4YUM8_9MICO</name>
<dbReference type="EMBL" id="CP099489">
    <property type="protein sequence ID" value="USQ80455.1"/>
    <property type="molecule type" value="Genomic_DNA"/>
</dbReference>